<dbReference type="FunFam" id="3.40.1170.10:FF:000004">
    <property type="entry name" value="DNA mismatch repair protein"/>
    <property type="match status" value="1"/>
</dbReference>
<feature type="repeat" description="PPR" evidence="14">
    <location>
        <begin position="1286"/>
        <end position="1320"/>
    </location>
</feature>
<dbReference type="GO" id="GO:0030983">
    <property type="term" value="F:mismatched DNA binding"/>
    <property type="evidence" value="ECO:0007669"/>
    <property type="project" value="InterPro"/>
</dbReference>
<dbReference type="Gene3D" id="3.40.1170.10">
    <property type="entry name" value="DNA repair protein MutS, domain I"/>
    <property type="match status" value="1"/>
</dbReference>
<dbReference type="InterPro" id="IPR027417">
    <property type="entry name" value="P-loop_NTPase"/>
</dbReference>
<dbReference type="SUPFAM" id="SSF53150">
    <property type="entry name" value="DNA repair protein MutS, domain II"/>
    <property type="match status" value="1"/>
</dbReference>
<accession>A0AAP0K9V1</accession>
<dbReference type="EMBL" id="JBBNAG010000003">
    <property type="protein sequence ID" value="KAK9147854.1"/>
    <property type="molecule type" value="Genomic_DNA"/>
</dbReference>
<evidence type="ECO:0000256" key="10">
    <source>
        <dbReference type="ARBA" id="ARBA00023204"/>
    </source>
</evidence>
<dbReference type="InterPro" id="IPR046848">
    <property type="entry name" value="E_motif"/>
</dbReference>
<dbReference type="InterPro" id="IPR007696">
    <property type="entry name" value="DNA_mismatch_repair_MutS_core"/>
</dbReference>
<dbReference type="Gene3D" id="1.25.40.10">
    <property type="entry name" value="Tetratricopeptide repeat domain"/>
    <property type="match status" value="5"/>
</dbReference>
<evidence type="ECO:0000256" key="6">
    <source>
        <dbReference type="ARBA" id="ARBA00022741"/>
    </source>
</evidence>
<dbReference type="InterPro" id="IPR016151">
    <property type="entry name" value="DNA_mismatch_repair_MutS_N"/>
</dbReference>
<dbReference type="FunFam" id="3.30.420.110:FF:000010">
    <property type="entry name" value="DNA mismatch repair protein"/>
    <property type="match status" value="1"/>
</dbReference>
<evidence type="ECO:0000256" key="13">
    <source>
        <dbReference type="ARBA" id="ARBA00073774"/>
    </source>
</evidence>
<dbReference type="Pfam" id="PF01535">
    <property type="entry name" value="PPR"/>
    <property type="match status" value="2"/>
</dbReference>
<dbReference type="GO" id="GO:0006312">
    <property type="term" value="P:mitotic recombination"/>
    <property type="evidence" value="ECO:0007669"/>
    <property type="project" value="TreeGrafter"/>
</dbReference>
<evidence type="ECO:0000256" key="3">
    <source>
        <dbReference type="ARBA" id="ARBA00007094"/>
    </source>
</evidence>
<keyword evidence="11" id="KW-0539">Nucleus</keyword>
<dbReference type="CDD" id="cd03287">
    <property type="entry name" value="ABC_MSH3_euk"/>
    <property type="match status" value="1"/>
</dbReference>
<dbReference type="Pfam" id="PF05192">
    <property type="entry name" value="MutS_III"/>
    <property type="match status" value="1"/>
</dbReference>
<feature type="repeat" description="PPR" evidence="14">
    <location>
        <begin position="1138"/>
        <end position="1172"/>
    </location>
</feature>
<feature type="compositionally biased region" description="Basic residues" evidence="15">
    <location>
        <begin position="39"/>
        <end position="53"/>
    </location>
</feature>
<evidence type="ECO:0000256" key="9">
    <source>
        <dbReference type="ARBA" id="ARBA00023125"/>
    </source>
</evidence>
<comment type="similarity">
    <text evidence="3">Belongs to the DNA mismatch repair MutS family. MSH3 subfamily.</text>
</comment>
<dbReference type="GO" id="GO:0006298">
    <property type="term" value="P:mismatch repair"/>
    <property type="evidence" value="ECO:0007669"/>
    <property type="project" value="InterPro"/>
</dbReference>
<dbReference type="SMART" id="SM00534">
    <property type="entry name" value="MUTSac"/>
    <property type="match status" value="1"/>
</dbReference>
<dbReference type="Pfam" id="PF00488">
    <property type="entry name" value="MutS_V"/>
    <property type="match status" value="1"/>
</dbReference>
<dbReference type="Gene3D" id="3.40.50.300">
    <property type="entry name" value="P-loop containing nucleotide triphosphate hydrolases"/>
    <property type="match status" value="1"/>
</dbReference>
<dbReference type="InterPro" id="IPR011990">
    <property type="entry name" value="TPR-like_helical_dom_sf"/>
</dbReference>
<evidence type="ECO:0000313" key="17">
    <source>
        <dbReference type="EMBL" id="KAK9147854.1"/>
    </source>
</evidence>
<dbReference type="FunFam" id="1.25.40.10:FF:000090">
    <property type="entry name" value="Pentatricopeptide repeat-containing protein, chloroplastic"/>
    <property type="match status" value="1"/>
</dbReference>
<keyword evidence="18" id="KW-1185">Reference proteome</keyword>
<dbReference type="InterPro" id="IPR007695">
    <property type="entry name" value="DNA_mismatch_repair_MutS-lik_N"/>
</dbReference>
<dbReference type="GO" id="GO:0005524">
    <property type="term" value="F:ATP binding"/>
    <property type="evidence" value="ECO:0007669"/>
    <property type="project" value="UniProtKB-KW"/>
</dbReference>
<protein>
    <recommendedName>
        <fullName evidence="4 13">DNA mismatch repair protein MSH3</fullName>
    </recommendedName>
    <alternativeName>
        <fullName evidence="4 13">DNA mismatch repair protein MSH3</fullName>
    </alternativeName>
    <alternativeName>
        <fullName evidence="12">MutS protein homolog 3</fullName>
    </alternativeName>
</protein>
<name>A0AAP0K9V1_9MAGN</name>
<dbReference type="Proteomes" id="UP001419268">
    <property type="component" value="Unassembled WGS sequence"/>
</dbReference>
<dbReference type="GO" id="GO:0005634">
    <property type="term" value="C:nucleus"/>
    <property type="evidence" value="ECO:0007669"/>
    <property type="project" value="UniProtKB-SubCell"/>
</dbReference>
<evidence type="ECO:0000256" key="12">
    <source>
        <dbReference type="ARBA" id="ARBA00029792"/>
    </source>
</evidence>
<evidence type="ECO:0000256" key="11">
    <source>
        <dbReference type="ARBA" id="ARBA00023242"/>
    </source>
</evidence>
<dbReference type="InterPro" id="IPR045076">
    <property type="entry name" value="MutS"/>
</dbReference>
<dbReference type="PANTHER" id="PTHR11361">
    <property type="entry name" value="DNA MISMATCH REPAIR PROTEIN MUTS FAMILY MEMBER"/>
    <property type="match status" value="1"/>
</dbReference>
<dbReference type="InterPro" id="IPR036187">
    <property type="entry name" value="DNA_mismatch_repair_MutS_sf"/>
</dbReference>
<comment type="similarity">
    <text evidence="2">Belongs to the PPR family. PCMP-H subfamily.</text>
</comment>
<dbReference type="Pfam" id="PF13041">
    <property type="entry name" value="PPR_2"/>
    <property type="match status" value="3"/>
</dbReference>
<evidence type="ECO:0000256" key="15">
    <source>
        <dbReference type="SAM" id="MobiDB-lite"/>
    </source>
</evidence>
<dbReference type="SUPFAM" id="SSF55271">
    <property type="entry name" value="DNA repair protein MutS, domain I"/>
    <property type="match status" value="1"/>
</dbReference>
<proteinExistence type="inferred from homology"/>
<gene>
    <name evidence="17" type="ORF">Scep_006611</name>
</gene>
<comment type="subcellular location">
    <subcellularLocation>
        <location evidence="1">Nucleus</location>
    </subcellularLocation>
</comment>
<feature type="repeat" description="PPR" evidence="14">
    <location>
        <begin position="1449"/>
        <end position="1483"/>
    </location>
</feature>
<evidence type="ECO:0000256" key="5">
    <source>
        <dbReference type="ARBA" id="ARBA00022737"/>
    </source>
</evidence>
<dbReference type="Pfam" id="PF01624">
    <property type="entry name" value="MutS_I"/>
    <property type="match status" value="1"/>
</dbReference>
<dbReference type="SUPFAM" id="SSF48334">
    <property type="entry name" value="DNA repair protein MutS, domain III"/>
    <property type="match status" value="1"/>
</dbReference>
<evidence type="ECO:0000256" key="7">
    <source>
        <dbReference type="ARBA" id="ARBA00022763"/>
    </source>
</evidence>
<keyword evidence="6" id="KW-0547">Nucleotide-binding</keyword>
<dbReference type="SUPFAM" id="SSF52540">
    <property type="entry name" value="P-loop containing nucleoside triphosphate hydrolases"/>
    <property type="match status" value="1"/>
</dbReference>
<reference evidence="17 18" key="1">
    <citation type="submission" date="2024-01" db="EMBL/GenBank/DDBJ databases">
        <title>Genome assemblies of Stephania.</title>
        <authorList>
            <person name="Yang L."/>
        </authorList>
    </citation>
    <scope>NUCLEOTIDE SEQUENCE [LARGE SCALE GENOMIC DNA]</scope>
    <source>
        <strain evidence="17">JXDWG</strain>
        <tissue evidence="17">Leaf</tissue>
    </source>
</reference>
<dbReference type="InterPro" id="IPR000432">
    <property type="entry name" value="DNA_mismatch_repair_MutS_C"/>
</dbReference>
<evidence type="ECO:0000256" key="4">
    <source>
        <dbReference type="ARBA" id="ARBA00022151"/>
    </source>
</evidence>
<dbReference type="Pfam" id="PF20431">
    <property type="entry name" value="E_motif"/>
    <property type="match status" value="1"/>
</dbReference>
<keyword evidence="9" id="KW-0238">DNA-binding</keyword>
<feature type="region of interest" description="Disordered" evidence="15">
    <location>
        <begin position="1"/>
        <end position="73"/>
    </location>
</feature>
<evidence type="ECO:0000256" key="1">
    <source>
        <dbReference type="ARBA" id="ARBA00004123"/>
    </source>
</evidence>
<dbReference type="SUPFAM" id="SSF48452">
    <property type="entry name" value="TPR-like"/>
    <property type="match status" value="1"/>
</dbReference>
<keyword evidence="8" id="KW-0067">ATP-binding</keyword>
<dbReference type="FunFam" id="1.25.40.10:FF:000333">
    <property type="entry name" value="Pentatricopeptide repeat-containing protein"/>
    <property type="match status" value="1"/>
</dbReference>
<evidence type="ECO:0000256" key="8">
    <source>
        <dbReference type="ARBA" id="ARBA00022840"/>
    </source>
</evidence>
<keyword evidence="7" id="KW-0227">DNA damage</keyword>
<dbReference type="InterPro" id="IPR002885">
    <property type="entry name" value="PPR_rpt"/>
</dbReference>
<dbReference type="InterPro" id="IPR036678">
    <property type="entry name" value="MutS_con_dom_sf"/>
</dbReference>
<dbReference type="Gene3D" id="1.10.1420.10">
    <property type="match status" value="2"/>
</dbReference>
<keyword evidence="5" id="KW-0677">Repeat</keyword>
<sequence>MGKQKQQVISRFFAPKPKTPTPLPPNPPPHPQNLLHRLLLPRRRHPPPLRRYRQPPFPPPAPKSPKLAHHKPLHNLPEPPKYTPLELQVLDLKSNHPDVVLMVEVGYKFRFFGEDAETAARVLGIYAHMDHNFLTASVPTFRLSVHVRRLVNAGFKVGVVKQTETAAIKAHGSNRLGPFHRGLSALYTKATLEAALDVGGDEGFGLGSNYLICVVERGVVVEDRECGVEGRFDVRIGFVAVEVSTGDVVHGEFNDNVMRDALEAVVLSISPVEVIIVEPISKQTEKLLLAYAGPSSNVRVERASCNSFKDGGALAELLTLYENIDEGNAAQVQDQNMDLTDDDKHLLGIQGIMAMPGLAIQALALIMHHLKQFGFERILRLGASFRPFSCSNEMTLSANTLQQLEILKNNSDGTETGSLLHIMNRTLTVFGSRLLRHWVTHPLCDKTSITMRLDAVSEIADSMGPCTSWNVGEDDNDGCASIINPELHHVLSSVFTTLGRSPDIQRGITRIFHKTATAAEFIQIMQAILFAAKQLQQLQVEDKSIAGNTQENIVHSALLRRMILAASSPTVVAHAVKLLSFLSKDAADQGDLQSLFSDDEKSPRIVNLYSLWLQLPTDRKAPPDWIIVNSTKKTIRYHPREVLESLDKLALAQEELSIACRSCWSKFLEGFGNYYAEFLTAVQALAALDCLHSLAILSRNKNYVRPVFSDEDEPVQMHIQSGRHPVLESMLQDNFVPNDTYLSANGEYCQIITGPNMGGKSCYIRQVALIALMGQVGSFVPANSAKLQVLDGIHTRMGASDSIQQGKSTFLEEMSETSNILHNSTSCSLVIIDELGRGTSTHDGVAIAYAALHHLLEHKRCMILFVTHYPKVLDIKYRFPGSVGAYHVSYLTSQNPLEITDFELDHDTEHADHTDVTFLYKLVRGMTDKSFGLNVARLAQLPSKCIARAATMSMKLEELISARAANKLVQLQNLRRGHEYFNRPNLGGSSLVEAAEGIGKLRDSCCELFQMLNAALIHADATPKTFQSLKRASSLAAEILEGKGKLTQFCPLVNYSFDFYRSCFDIVSVHGGILRSFREMVSDKLKEHLKQIHAFTITTSLSKSFPISSKFLRRSTEFGGMDYSEVVFCQMDHMFPSQILLWNSMIRGYAYNGPYEKCIQVFDEMSLRGLKPNNYTYPYVLESYCIIGNYKDGQRLHGQILKLGFEVSFSVANSLVDFYLRKESHCCCGNVGDGSLEYENMSDAQKVFDGMVTKPVELWNRMISVFVNKGRISDARVMFEDMPERDIVSWNVMVSCFARVGDLKTARDLFDRMPEKNIVSWTTMVGAYASSGDLAKARRYFEKMPERNVVSWNSMITCYVRYGKYKAALDMFLQMYSENVSFDAFTFVLVLSACSQLGDLEFGKWIHIFLMKDWFQLGAMVGTALIKMYAKCGDVDMALKVFIKMSQKDVFCWNVMIESFAIHGRSEDAITIFNMMGKRGVKPNEFTFSNALFACNHGGLVEDGRRIFHCMKKTFGVNPTLKHYGSLIDLLGRYGQLGEAYLAMREMPFKPDIAILGALLGGCRVSNDLKLANKVMQHVEELKSNEPGVYVLLSNMYASTGQWRDAASTRENMERKRISKNAGCSIVLEKKGVVVEDRECGVEGRFDVRIGFVAVEISMGDVVHGEFNDIVMRNALEAVLLLAYAGPSSNVRVERASCDSFKYGGALAELMTLYENIDEDNAAQLQDQNMDVTDGDKHLLGIQVTHPLRDKNSVIMHLDAVSEIADSMGLCASWNVGEDDNDWSPDIQHGITRIFHKPATAAECRSSSLLWTNTDSYTVSVSNSYSIPSSTSYLSSSSTLTLMLLSSLEFAL</sequence>
<dbReference type="PROSITE" id="PS00486">
    <property type="entry name" value="DNA_MISMATCH_REPAIR_2"/>
    <property type="match status" value="1"/>
</dbReference>
<dbReference type="NCBIfam" id="TIGR00756">
    <property type="entry name" value="PPR"/>
    <property type="match status" value="6"/>
</dbReference>
<dbReference type="PANTHER" id="PTHR11361:SF122">
    <property type="entry name" value="DNA MISMATCH REPAIR PROTEIN MSH3"/>
    <property type="match status" value="1"/>
</dbReference>
<dbReference type="FunFam" id="3.40.50.300:FF:002130">
    <property type="entry name" value="DNA mismatch repair protein MSH3"/>
    <property type="match status" value="1"/>
</dbReference>
<evidence type="ECO:0000313" key="18">
    <source>
        <dbReference type="Proteomes" id="UP001419268"/>
    </source>
</evidence>
<dbReference type="SMART" id="SM00533">
    <property type="entry name" value="MUTSd"/>
    <property type="match status" value="1"/>
</dbReference>
<evidence type="ECO:0000259" key="16">
    <source>
        <dbReference type="PROSITE" id="PS00486"/>
    </source>
</evidence>
<feature type="compositionally biased region" description="Pro residues" evidence="15">
    <location>
        <begin position="17"/>
        <end position="31"/>
    </location>
</feature>
<dbReference type="GO" id="GO:0140664">
    <property type="term" value="F:ATP-dependent DNA damage sensor activity"/>
    <property type="evidence" value="ECO:0007669"/>
    <property type="project" value="InterPro"/>
</dbReference>
<dbReference type="Gene3D" id="3.30.420.110">
    <property type="entry name" value="MutS, connector domain"/>
    <property type="match status" value="2"/>
</dbReference>
<comment type="caution">
    <text evidence="17">The sequence shown here is derived from an EMBL/GenBank/DDBJ whole genome shotgun (WGS) entry which is preliminary data.</text>
</comment>
<keyword evidence="10" id="KW-0234">DNA repair</keyword>
<organism evidence="17 18">
    <name type="scientific">Stephania cephalantha</name>
    <dbReference type="NCBI Taxonomy" id="152367"/>
    <lineage>
        <taxon>Eukaryota</taxon>
        <taxon>Viridiplantae</taxon>
        <taxon>Streptophyta</taxon>
        <taxon>Embryophyta</taxon>
        <taxon>Tracheophyta</taxon>
        <taxon>Spermatophyta</taxon>
        <taxon>Magnoliopsida</taxon>
        <taxon>Ranunculales</taxon>
        <taxon>Menispermaceae</taxon>
        <taxon>Menispermoideae</taxon>
        <taxon>Cissampelideae</taxon>
        <taxon>Stephania</taxon>
    </lineage>
</organism>
<evidence type="ECO:0000256" key="2">
    <source>
        <dbReference type="ARBA" id="ARBA00006643"/>
    </source>
</evidence>
<feature type="domain" description="DNA mismatch repair proteins mutS family" evidence="16">
    <location>
        <begin position="828"/>
        <end position="844"/>
    </location>
</feature>
<evidence type="ECO:0000256" key="14">
    <source>
        <dbReference type="PROSITE-ProRule" id="PRU00708"/>
    </source>
</evidence>
<dbReference type="PROSITE" id="PS51375">
    <property type="entry name" value="PPR"/>
    <property type="match status" value="4"/>
</dbReference>
<feature type="repeat" description="PPR" evidence="14">
    <location>
        <begin position="1348"/>
        <end position="1382"/>
    </location>
</feature>